<evidence type="ECO:0000256" key="4">
    <source>
        <dbReference type="SAM" id="SignalP"/>
    </source>
</evidence>
<dbReference type="GO" id="GO:0009055">
    <property type="term" value="F:electron transfer activity"/>
    <property type="evidence" value="ECO:0007669"/>
    <property type="project" value="InterPro"/>
</dbReference>
<dbReference type="OrthoDB" id="5398714at2"/>
<keyword evidence="2" id="KW-0479">Metal-binding</keyword>
<proteinExistence type="predicted"/>
<evidence type="ECO:0000313" key="7">
    <source>
        <dbReference type="Proteomes" id="UP000057609"/>
    </source>
</evidence>
<evidence type="ECO:0000259" key="5">
    <source>
        <dbReference type="Pfam" id="PF13442"/>
    </source>
</evidence>
<keyword evidence="1" id="KW-0349">Heme</keyword>
<dbReference type="AlphaFoldDB" id="A0A0B5BIB2"/>
<dbReference type="InterPro" id="IPR009056">
    <property type="entry name" value="Cyt_c-like_dom"/>
</dbReference>
<organism evidence="6 7">
    <name type="scientific">Geobacter pickeringii</name>
    <dbReference type="NCBI Taxonomy" id="345632"/>
    <lineage>
        <taxon>Bacteria</taxon>
        <taxon>Pseudomonadati</taxon>
        <taxon>Thermodesulfobacteriota</taxon>
        <taxon>Desulfuromonadia</taxon>
        <taxon>Geobacterales</taxon>
        <taxon>Geobacteraceae</taxon>
        <taxon>Geobacter</taxon>
    </lineage>
</organism>
<keyword evidence="4" id="KW-0732">Signal</keyword>
<dbReference type="EMBL" id="CP009788">
    <property type="protein sequence ID" value="AJE03781.1"/>
    <property type="molecule type" value="Genomic_DNA"/>
</dbReference>
<evidence type="ECO:0000256" key="1">
    <source>
        <dbReference type="ARBA" id="ARBA00022617"/>
    </source>
</evidence>
<protein>
    <recommendedName>
        <fullName evidence="5">Cytochrome c domain-containing protein</fullName>
    </recommendedName>
</protein>
<feature type="signal peptide" evidence="4">
    <location>
        <begin position="1"/>
        <end position="19"/>
    </location>
</feature>
<accession>A0A0B5BIB2</accession>
<dbReference type="GO" id="GO:0046872">
    <property type="term" value="F:metal ion binding"/>
    <property type="evidence" value="ECO:0007669"/>
    <property type="project" value="UniProtKB-KW"/>
</dbReference>
<evidence type="ECO:0000256" key="3">
    <source>
        <dbReference type="ARBA" id="ARBA00023004"/>
    </source>
</evidence>
<dbReference type="InterPro" id="IPR036909">
    <property type="entry name" value="Cyt_c-like_dom_sf"/>
</dbReference>
<evidence type="ECO:0000256" key="2">
    <source>
        <dbReference type="ARBA" id="ARBA00022723"/>
    </source>
</evidence>
<keyword evidence="3" id="KW-0408">Iron</keyword>
<evidence type="ECO:0000313" key="6">
    <source>
        <dbReference type="EMBL" id="AJE03781.1"/>
    </source>
</evidence>
<feature type="chain" id="PRO_5002112727" description="Cytochrome c domain-containing protein" evidence="4">
    <location>
        <begin position="20"/>
        <end position="126"/>
    </location>
</feature>
<name>A0A0B5BIB2_9BACT</name>
<dbReference type="KEGG" id="gpi:GPICK_10840"/>
<dbReference type="RefSeq" id="WP_039743109.1">
    <property type="nucleotide sequence ID" value="NZ_CP009788.1"/>
</dbReference>
<reference evidence="6 7" key="1">
    <citation type="journal article" date="2015" name="Genome Announc.">
        <title>Complete Genome of Geobacter pickeringii G13T, a Metal-Reducing Isolate from Sedimentary Kaolin Deposits.</title>
        <authorList>
            <person name="Badalamenti J.P."/>
            <person name="Bond D.R."/>
        </authorList>
    </citation>
    <scope>NUCLEOTIDE SEQUENCE [LARGE SCALE GENOMIC DNA]</scope>
    <source>
        <strain evidence="6 7">G13</strain>
    </source>
</reference>
<dbReference type="GO" id="GO:0020037">
    <property type="term" value="F:heme binding"/>
    <property type="evidence" value="ECO:0007669"/>
    <property type="project" value="InterPro"/>
</dbReference>
<sequence length="126" mass="13026">MKFRTIASNGILTLLLAMATGTTFGNRAALGSTASTARATTNEATPLLQAGQGTRGTRTVAMRSGHVDGASLYYTSNCASCHGKMANLKGATTEMIRSAIDNNVGGMGFHVTLSPEEINSIADSLK</sequence>
<dbReference type="SUPFAM" id="SSF46626">
    <property type="entry name" value="Cytochrome c"/>
    <property type="match status" value="1"/>
</dbReference>
<dbReference type="HOGENOM" id="CLU_151849_0_0_7"/>
<dbReference type="Proteomes" id="UP000057609">
    <property type="component" value="Chromosome"/>
</dbReference>
<gene>
    <name evidence="6" type="ORF">GPICK_10840</name>
</gene>
<dbReference type="Pfam" id="PF13442">
    <property type="entry name" value="Cytochrome_CBB3"/>
    <property type="match status" value="1"/>
</dbReference>
<feature type="domain" description="Cytochrome c" evidence="5">
    <location>
        <begin position="68"/>
        <end position="122"/>
    </location>
</feature>
<keyword evidence="7" id="KW-1185">Reference proteome</keyword>